<comment type="catalytic activity">
    <reaction evidence="18">
        <text>L-seryl-[protein] + ATP = O-phospho-L-seryl-[protein] + ADP + H(+)</text>
        <dbReference type="Rhea" id="RHEA:17989"/>
        <dbReference type="Rhea" id="RHEA-COMP:9863"/>
        <dbReference type="Rhea" id="RHEA-COMP:11604"/>
        <dbReference type="ChEBI" id="CHEBI:15378"/>
        <dbReference type="ChEBI" id="CHEBI:29999"/>
        <dbReference type="ChEBI" id="CHEBI:30616"/>
        <dbReference type="ChEBI" id="CHEBI:83421"/>
        <dbReference type="ChEBI" id="CHEBI:456216"/>
        <dbReference type="EC" id="2.7.11.1"/>
    </reaction>
</comment>
<evidence type="ECO:0000313" key="22">
    <source>
        <dbReference type="Proteomes" id="UP000231279"/>
    </source>
</evidence>
<evidence type="ECO:0000256" key="5">
    <source>
        <dbReference type="ARBA" id="ARBA00022679"/>
    </source>
</evidence>
<name>A0A2G9HVU3_9LAMI</name>
<evidence type="ECO:0000256" key="8">
    <source>
        <dbReference type="ARBA" id="ARBA00022734"/>
    </source>
</evidence>
<dbReference type="InterPro" id="IPR001480">
    <property type="entry name" value="Bulb-type_lectin_dom"/>
</dbReference>
<evidence type="ECO:0000256" key="10">
    <source>
        <dbReference type="ARBA" id="ARBA00022777"/>
    </source>
</evidence>
<keyword evidence="12 19" id="KW-1133">Transmembrane helix</keyword>
<keyword evidence="15" id="KW-0675">Receptor</keyword>
<evidence type="ECO:0000256" key="2">
    <source>
        <dbReference type="ARBA" id="ARBA00012513"/>
    </source>
</evidence>
<evidence type="ECO:0000256" key="11">
    <source>
        <dbReference type="ARBA" id="ARBA00022840"/>
    </source>
</evidence>
<evidence type="ECO:0000256" key="18">
    <source>
        <dbReference type="ARBA" id="ARBA00048679"/>
    </source>
</evidence>
<dbReference type="InterPro" id="IPR011009">
    <property type="entry name" value="Kinase-like_dom_sf"/>
</dbReference>
<accession>A0A2G9HVU3</accession>
<evidence type="ECO:0000256" key="1">
    <source>
        <dbReference type="ARBA" id="ARBA00004479"/>
    </source>
</evidence>
<evidence type="ECO:0000313" key="21">
    <source>
        <dbReference type="EMBL" id="PIN21619.1"/>
    </source>
</evidence>
<evidence type="ECO:0000256" key="19">
    <source>
        <dbReference type="SAM" id="Phobius"/>
    </source>
</evidence>
<evidence type="ECO:0000256" key="15">
    <source>
        <dbReference type="ARBA" id="ARBA00023170"/>
    </source>
</evidence>
<feature type="transmembrane region" description="Helical" evidence="19">
    <location>
        <begin position="318"/>
        <end position="345"/>
    </location>
</feature>
<dbReference type="InterPro" id="IPR051343">
    <property type="entry name" value="G-type_lectin_kinases/EP1-like"/>
</dbReference>
<reference evidence="22" key="1">
    <citation type="journal article" date="2018" name="Gigascience">
        <title>Genome assembly of the Pink Ipe (Handroanthus impetiginosus, Bignoniaceae), a highly valued, ecologically keystone Neotropical timber forest tree.</title>
        <authorList>
            <person name="Silva-Junior O.B."/>
            <person name="Grattapaglia D."/>
            <person name="Novaes E."/>
            <person name="Collevatti R.G."/>
        </authorList>
    </citation>
    <scope>NUCLEOTIDE SEQUENCE [LARGE SCALE GENOMIC DNA]</scope>
    <source>
        <strain evidence="22">cv. UFG-1</strain>
    </source>
</reference>
<keyword evidence="14" id="KW-1015">Disulfide bond</keyword>
<dbReference type="SUPFAM" id="SSF56112">
    <property type="entry name" value="Protein kinase-like (PK-like)"/>
    <property type="match status" value="1"/>
</dbReference>
<evidence type="ECO:0000256" key="6">
    <source>
        <dbReference type="ARBA" id="ARBA00022692"/>
    </source>
</evidence>
<keyword evidence="10 21" id="KW-0418">Kinase</keyword>
<evidence type="ECO:0000256" key="12">
    <source>
        <dbReference type="ARBA" id="ARBA00022989"/>
    </source>
</evidence>
<keyword evidence="5 21" id="KW-0808">Transferase</keyword>
<evidence type="ECO:0000256" key="7">
    <source>
        <dbReference type="ARBA" id="ARBA00022729"/>
    </source>
</evidence>
<evidence type="ECO:0000259" key="20">
    <source>
        <dbReference type="PROSITE" id="PS50011"/>
    </source>
</evidence>
<dbReference type="Gene3D" id="1.10.510.10">
    <property type="entry name" value="Transferase(Phosphotransferase) domain 1"/>
    <property type="match status" value="1"/>
</dbReference>
<feature type="domain" description="Protein kinase" evidence="20">
    <location>
        <begin position="382"/>
        <end position="658"/>
    </location>
</feature>
<dbReference type="EMBL" id="NKXS01000915">
    <property type="protein sequence ID" value="PIN21619.1"/>
    <property type="molecule type" value="Genomic_DNA"/>
</dbReference>
<evidence type="ECO:0000256" key="9">
    <source>
        <dbReference type="ARBA" id="ARBA00022741"/>
    </source>
</evidence>
<evidence type="ECO:0000256" key="4">
    <source>
        <dbReference type="ARBA" id="ARBA00022536"/>
    </source>
</evidence>
<gene>
    <name evidence="21" type="ORF">CDL12_05698</name>
</gene>
<evidence type="ECO:0000256" key="13">
    <source>
        <dbReference type="ARBA" id="ARBA00023136"/>
    </source>
</evidence>
<dbReference type="Proteomes" id="UP000231279">
    <property type="component" value="Unassembled WGS sequence"/>
</dbReference>
<protein>
    <recommendedName>
        <fullName evidence="2">non-specific serine/threonine protein kinase</fullName>
        <ecNumber evidence="2">2.7.11.1</ecNumber>
    </recommendedName>
</protein>
<keyword evidence="16" id="KW-0325">Glycoprotein</keyword>
<dbReference type="GO" id="GO:0030246">
    <property type="term" value="F:carbohydrate binding"/>
    <property type="evidence" value="ECO:0007669"/>
    <property type="project" value="UniProtKB-KW"/>
</dbReference>
<keyword evidence="11" id="KW-0067">ATP-binding</keyword>
<keyword evidence="22" id="KW-1185">Reference proteome</keyword>
<dbReference type="Gene3D" id="3.30.200.20">
    <property type="entry name" value="Phosphorylase Kinase, domain 1"/>
    <property type="match status" value="1"/>
</dbReference>
<comment type="catalytic activity">
    <reaction evidence="17">
        <text>L-threonyl-[protein] + ATP = O-phospho-L-threonyl-[protein] + ADP + H(+)</text>
        <dbReference type="Rhea" id="RHEA:46608"/>
        <dbReference type="Rhea" id="RHEA-COMP:11060"/>
        <dbReference type="Rhea" id="RHEA-COMP:11605"/>
        <dbReference type="ChEBI" id="CHEBI:15378"/>
        <dbReference type="ChEBI" id="CHEBI:30013"/>
        <dbReference type="ChEBI" id="CHEBI:30616"/>
        <dbReference type="ChEBI" id="CHEBI:61977"/>
        <dbReference type="ChEBI" id="CHEBI:456216"/>
        <dbReference type="EC" id="2.7.11.1"/>
    </reaction>
</comment>
<keyword evidence="8" id="KW-0430">Lectin</keyword>
<keyword evidence="7" id="KW-0732">Signal</keyword>
<keyword evidence="3 21" id="KW-0723">Serine/threonine-protein kinase</keyword>
<organism evidence="21 22">
    <name type="scientific">Handroanthus impetiginosus</name>
    <dbReference type="NCBI Taxonomy" id="429701"/>
    <lineage>
        <taxon>Eukaryota</taxon>
        <taxon>Viridiplantae</taxon>
        <taxon>Streptophyta</taxon>
        <taxon>Embryophyta</taxon>
        <taxon>Tracheophyta</taxon>
        <taxon>Spermatophyta</taxon>
        <taxon>Magnoliopsida</taxon>
        <taxon>eudicotyledons</taxon>
        <taxon>Gunneridae</taxon>
        <taxon>Pentapetalae</taxon>
        <taxon>asterids</taxon>
        <taxon>lamiids</taxon>
        <taxon>Lamiales</taxon>
        <taxon>Bignoniaceae</taxon>
        <taxon>Crescentiina</taxon>
        <taxon>Tabebuia alliance</taxon>
        <taxon>Handroanthus</taxon>
    </lineage>
</organism>
<dbReference type="PANTHER" id="PTHR47976:SF27">
    <property type="entry name" value="RECEPTOR-LIKE SERINE_THREONINE-PROTEIN KINASE"/>
    <property type="match status" value="1"/>
</dbReference>
<dbReference type="PANTHER" id="PTHR47976">
    <property type="entry name" value="G-TYPE LECTIN S-RECEPTOR-LIKE SERINE/THREONINE-PROTEIN KINASE SD2-5"/>
    <property type="match status" value="1"/>
</dbReference>
<dbReference type="GO" id="GO:0016020">
    <property type="term" value="C:membrane"/>
    <property type="evidence" value="ECO:0007669"/>
    <property type="project" value="UniProtKB-SubCell"/>
</dbReference>
<dbReference type="InterPro" id="IPR036426">
    <property type="entry name" value="Bulb-type_lectin_dom_sf"/>
</dbReference>
<dbReference type="InterPro" id="IPR001245">
    <property type="entry name" value="Ser-Thr/Tyr_kinase_cat_dom"/>
</dbReference>
<dbReference type="CDD" id="cd14066">
    <property type="entry name" value="STKc_IRAK"/>
    <property type="match status" value="1"/>
</dbReference>
<dbReference type="Gene3D" id="2.90.10.30">
    <property type="match status" value="1"/>
</dbReference>
<keyword evidence="13 19" id="KW-0472">Membrane</keyword>
<dbReference type="InterPro" id="IPR000719">
    <property type="entry name" value="Prot_kinase_dom"/>
</dbReference>
<dbReference type="FunFam" id="3.30.200.20:FF:000059">
    <property type="entry name" value="S-receptor-like serine/threonine-protein kinase"/>
    <property type="match status" value="1"/>
</dbReference>
<evidence type="ECO:0000256" key="17">
    <source>
        <dbReference type="ARBA" id="ARBA00047899"/>
    </source>
</evidence>
<sequence>MQDSGNFVLYDKESNVIWESFDHPTDTILGGQRLTVNMMLISSVSATDRSSGRFYLVMQGDENLVAYPVNRTFTFTAYWASGTYKSIARPDVFLYLDPQKGQLGLRYPNTTGSILVSTISQIPNNGSTVVYRARLNPDGKFVLYSHSFGVSGDVADTVEVVDEWSSLDSLCQNKDYCGLNSYCSMNGSSGSCTCLPGFLPRSDVPGCYPGFTDEHSCQGKDTEVSYEMNVLEHIQWDDGRAYSIINVSLEDCYQSCLKDCNCWGALFGSGNCNKYRLPIMAAVLDPTNSITAFVKSISPGNSSWVPTKPKIVVERKKALALILGLSLGTFALICSLLAIISIFLYRCRAHGYRALSGTANQALNGEYTLRSFSYDELEKATDGFKEILGRNPYGAVYKGNLSEGNKNVAVKTLENVQEGESKFRTEMTAVGRTHHRNLVRLLGFCMEGSRKLLVYEFMSNGSLANFLFKVDNRPPWKERVRIALEVARGILYLHEECESRIIHCNIKPQNILLNDSWTAKISDFGLAKLLMNNQTGTFTGAKGTRGYMAPESENAMLITEKADIYSFGVVLLEIMCCKTMELDVQTGDKTLQFDWAYDCFSTNDLKKLVGDEDVDMKVLERMMKVGLLCLQDDPNLRPAMKNVILMLEGTMNIPEPLYQSN</sequence>
<dbReference type="Pfam" id="PF07714">
    <property type="entry name" value="PK_Tyr_Ser-Thr"/>
    <property type="match status" value="1"/>
</dbReference>
<proteinExistence type="predicted"/>
<evidence type="ECO:0000256" key="16">
    <source>
        <dbReference type="ARBA" id="ARBA00023180"/>
    </source>
</evidence>
<keyword evidence="9" id="KW-0547">Nucleotide-binding</keyword>
<dbReference type="AlphaFoldDB" id="A0A2G9HVU3"/>
<dbReference type="EC" id="2.7.11.1" evidence="2"/>
<comment type="subcellular location">
    <subcellularLocation>
        <location evidence="1">Membrane</location>
        <topology evidence="1">Single-pass type I membrane protein</topology>
    </subcellularLocation>
</comment>
<dbReference type="GO" id="GO:0004674">
    <property type="term" value="F:protein serine/threonine kinase activity"/>
    <property type="evidence" value="ECO:0007669"/>
    <property type="project" value="UniProtKB-KW"/>
</dbReference>
<evidence type="ECO:0000256" key="3">
    <source>
        <dbReference type="ARBA" id="ARBA00022527"/>
    </source>
</evidence>
<dbReference type="Pfam" id="PF01453">
    <property type="entry name" value="B_lectin"/>
    <property type="match status" value="1"/>
</dbReference>
<evidence type="ECO:0000256" key="14">
    <source>
        <dbReference type="ARBA" id="ARBA00023157"/>
    </source>
</evidence>
<dbReference type="FunFam" id="1.10.510.10:FF:000237">
    <property type="entry name" value="G-type lectin S-receptor-like serine/threonine-protein kinase"/>
    <property type="match status" value="1"/>
</dbReference>
<dbReference type="OrthoDB" id="1668230at2759"/>
<dbReference type="STRING" id="429701.A0A2G9HVU3"/>
<comment type="caution">
    <text evidence="21">The sequence shown here is derived from an EMBL/GenBank/DDBJ whole genome shotgun (WGS) entry which is preliminary data.</text>
</comment>
<dbReference type="GO" id="GO:0005524">
    <property type="term" value="F:ATP binding"/>
    <property type="evidence" value="ECO:0007669"/>
    <property type="project" value="UniProtKB-KW"/>
</dbReference>
<keyword evidence="6 19" id="KW-0812">Transmembrane</keyword>
<dbReference type="GO" id="GO:0106310">
    <property type="term" value="F:protein serine kinase activity"/>
    <property type="evidence" value="ECO:0007669"/>
    <property type="project" value="RHEA"/>
</dbReference>
<keyword evidence="4" id="KW-0245">EGF-like domain</keyword>
<dbReference type="PROSITE" id="PS50011">
    <property type="entry name" value="PROTEIN_KINASE_DOM"/>
    <property type="match status" value="1"/>
</dbReference>
<dbReference type="SUPFAM" id="SSF51110">
    <property type="entry name" value="alpha-D-mannose-specific plant lectins"/>
    <property type="match status" value="1"/>
</dbReference>